<feature type="compositionally biased region" description="Basic and acidic residues" evidence="2">
    <location>
        <begin position="828"/>
        <end position="842"/>
    </location>
</feature>
<feature type="region of interest" description="Disordered" evidence="2">
    <location>
        <begin position="1790"/>
        <end position="1814"/>
    </location>
</feature>
<sequence length="1958" mass="221393">MTELRFTKDGIPIYDGSAELYIPFRRAALNYVETLEWKKRPLAGPRLQAALEGSARIAVQHKPPGWISHEGGAAQLLDFLKSRVQAPTLAEAGKTISKFFYQVKRRRGESMNAWIVRHDEALYEARRTLAEAIQEYAPVHSVGESSSVRASLKKVATSSMAASWQGSRRDDFSPVRGDSPFDDNGRMRDDEGEGADWEDHESTPAAPQESWQNPWWSQQQWWQWDRDRDDSWSRHQWRQPNETPSLKYGVSSQASAEADKFLPDFVVAWMLLQRSNLDGAERATIISSLKNEFTTSRVTEALRLNWPEDDLKRRDQSRGSALLVDDHEDILLHDEELDEVPEDLEEEARQEYIHLTREIESAHQAIQHHRRTLKEARERQTFMRKSRQFYPARRETNVKWKSDHEPKCFRCGGNHTTANCPQKDKNSKPASANVGQEVHFTFVTEPEAMENKPEVPTQDAFSLHSLVNAGKAIIDGGATASVGSADALDQVQRINQELGKKRDVTLDFNSSPSFRFGNNGKTQCLSTAQLEVPLAEKTGKMKIHVHDIPQQPVLLSIAALRSLGAVIDFSDDTCILKHIDASRVIQLERATSGHQVRSDFQLLTALKPVKSPPNQLLAAMPSMTKENLTEAIKGFGETPPGSWNKQQLTARLAELKAEKGMSLEETYKMMVVALNKAAKKKSDLQYHLQHVLKKQITGNETIPKLLALGQQAIQEGLPPTPLDVMGFGVHAEETYENVLKKFPQYAQWCLTTASEEDVNWRMKRFLLWISQQEVGTIYMSETMAKQLQERFEQNKIRQPAHLVGSGLSSGYKSYENTEGSFSLMSSPELKDTWSSEDEHKTEKKVEALEEQIREIRRQQALARKDPKMKVDSDAQELKNRKTGQKVCRQTAFYTPEFAKRVISHLSVGNRWDQVANELTDGCDTRGVNLVARDQVHVIHDEKDQEGDPKEEGANNPMNGSTSRLPDFGEENMSHAMPATKGVEHMEITDKEYEEIMSRLRKIHSATGHCSRQYLVRPARVLATETKKDSSGNLSPGNIVWIFRGSRLIRAAPQQLRRASDREEAWCELQENQVIPWTTSSILEHSQRKTFEDITAETPTETEDVDWDMAEAPKLESSERQPAVRRSRPSAEIARPSKQLRSRAHQEPPPEDHSLLAMVAPEPSKHLEDSMGCLEVAIDLPPPKTAKKGFWIRDFDTFVLNQVKKNHVEVSERRLSKEELEQFEGAKQKEIKNYILAKVFAKVPLEQRPDADQVLKMRWVLTWKVDPETEARKAKARAVILGYQDPLYETRPTASPTMTRATRQLFLTMCAAKKFLVEKGDVSGAFLQGRDCKDNIYVQPLKEICAALGLPEGSITRLTKAAYGLVQAPLEWYLTVDEFLRSLGFERQKSDPCAWSLFDKDNEPIAYICGHVDDFLFGGRESDPRWHQIKAKIKERFQWGQWESKQFTQCGVDIAQNSDYSFTLSQPSFLDQVSEIHLSKQRFKDKDLPSTQDEKKQMRSVLGCLSWHAGQLAMELSAPVSLLLSKINSATVEDVIEVNKIVKKAKSRSKQAMLIHCLDPQDLLIAAWVDAAHANRTDLSSTKGILIGCTSSKLLDGHLEVVNPLFWCSSKITRVCRSSASAETRAAVDGEDQMYALRFQLSEFRGFAANPWQPDETVNHTAGVLISDSKNLFDRLSQTMLTLKGAEKRSDIEWRIIYDQSLMSGKKRKSLGLGALETQQAEDQLQAGEEKVVTGISGRAKFTTGGRGITAPGKLCFWLQYLWTDSNGGAAAGKDLPILALWELISKSSRNVKHAPGSPVETPTPSPVARKVSVTGPGGSWILTQKVGKRMWNDWKIRRPRPSPRPGRRLGPPEVWILSFLNPCHAQRCRQKPPQGHSNGSRAPHGRSNGFFYRRSRLPFARPQTLQTFQLLQKFAQLRREKVPQQAQHAPRPQAKATTRPQQWLKGTPRPQQWLLIGV</sequence>
<feature type="region of interest" description="Disordered" evidence="2">
    <location>
        <begin position="1866"/>
        <end position="1890"/>
    </location>
</feature>
<dbReference type="Proteomes" id="UP001152797">
    <property type="component" value="Unassembled WGS sequence"/>
</dbReference>
<dbReference type="EMBL" id="CAMXCT030002850">
    <property type="protein sequence ID" value="CAL4788172.1"/>
    <property type="molecule type" value="Genomic_DNA"/>
</dbReference>
<feature type="compositionally biased region" description="Basic and acidic residues" evidence="2">
    <location>
        <begin position="940"/>
        <end position="952"/>
    </location>
</feature>
<dbReference type="OrthoDB" id="3054497at2759"/>
<dbReference type="InterPro" id="IPR013103">
    <property type="entry name" value="RVT_2"/>
</dbReference>
<dbReference type="Pfam" id="PF07727">
    <property type="entry name" value="RVT_2"/>
    <property type="match status" value="1"/>
</dbReference>
<feature type="region of interest" description="Disordered" evidence="2">
    <location>
        <begin position="166"/>
        <end position="214"/>
    </location>
</feature>
<feature type="coiled-coil region" evidence="1">
    <location>
        <begin position="345"/>
        <end position="379"/>
    </location>
</feature>
<feature type="region of interest" description="Disordered" evidence="2">
    <location>
        <begin position="1919"/>
        <end position="1946"/>
    </location>
</feature>
<feature type="domain" description="Reverse transcriptase Ty1/copia-type" evidence="3">
    <location>
        <begin position="1246"/>
        <end position="1472"/>
    </location>
</feature>
<evidence type="ECO:0000259" key="3">
    <source>
        <dbReference type="Pfam" id="PF07727"/>
    </source>
</evidence>
<evidence type="ECO:0000313" key="4">
    <source>
        <dbReference type="EMBL" id="CAI4000860.1"/>
    </source>
</evidence>
<keyword evidence="6" id="KW-1185">Reference proteome</keyword>
<comment type="caution">
    <text evidence="4">The sequence shown here is derived from an EMBL/GenBank/DDBJ whole genome shotgun (WGS) entry which is preliminary data.</text>
</comment>
<reference evidence="5 6" key="2">
    <citation type="submission" date="2024-05" db="EMBL/GenBank/DDBJ databases">
        <authorList>
            <person name="Chen Y."/>
            <person name="Shah S."/>
            <person name="Dougan E. K."/>
            <person name="Thang M."/>
            <person name="Chan C."/>
        </authorList>
    </citation>
    <scope>NUCLEOTIDE SEQUENCE [LARGE SCALE GENOMIC DNA]</scope>
</reference>
<protein>
    <submittedName>
        <fullName evidence="5">Retrovirus-related Pol polyprotein from transposon RE1 (Retro element 1) (AtRE1)</fullName>
    </submittedName>
</protein>
<dbReference type="EMBL" id="CAMXCT010002850">
    <property type="protein sequence ID" value="CAI4000860.1"/>
    <property type="molecule type" value="Genomic_DNA"/>
</dbReference>
<name>A0A9P1D067_9DINO</name>
<feature type="region of interest" description="Disordered" evidence="2">
    <location>
        <begin position="822"/>
        <end position="842"/>
    </location>
</feature>
<organism evidence="4">
    <name type="scientific">Cladocopium goreaui</name>
    <dbReference type="NCBI Taxonomy" id="2562237"/>
    <lineage>
        <taxon>Eukaryota</taxon>
        <taxon>Sar</taxon>
        <taxon>Alveolata</taxon>
        <taxon>Dinophyceae</taxon>
        <taxon>Suessiales</taxon>
        <taxon>Symbiodiniaceae</taxon>
        <taxon>Cladocopium</taxon>
    </lineage>
</organism>
<feature type="region of interest" description="Disordered" evidence="2">
    <location>
        <begin position="940"/>
        <end position="968"/>
    </location>
</feature>
<keyword evidence="1" id="KW-0175">Coiled coil</keyword>
<accession>A0A9P1D067</accession>
<proteinExistence type="predicted"/>
<feature type="compositionally biased region" description="Acidic residues" evidence="2">
    <location>
        <begin position="190"/>
        <end position="199"/>
    </location>
</feature>
<feature type="region of interest" description="Disordered" evidence="2">
    <location>
        <begin position="860"/>
        <end position="882"/>
    </location>
</feature>
<evidence type="ECO:0000313" key="5">
    <source>
        <dbReference type="EMBL" id="CAL4788172.1"/>
    </source>
</evidence>
<reference evidence="4" key="1">
    <citation type="submission" date="2022-10" db="EMBL/GenBank/DDBJ databases">
        <authorList>
            <person name="Chen Y."/>
            <person name="Dougan E. K."/>
            <person name="Chan C."/>
            <person name="Rhodes N."/>
            <person name="Thang M."/>
        </authorList>
    </citation>
    <scope>NUCLEOTIDE SEQUENCE</scope>
</reference>
<feature type="region of interest" description="Disordered" evidence="2">
    <location>
        <begin position="1111"/>
        <end position="1153"/>
    </location>
</feature>
<feature type="compositionally biased region" description="Basic and acidic residues" evidence="2">
    <location>
        <begin position="860"/>
        <end position="879"/>
    </location>
</feature>
<evidence type="ECO:0000256" key="1">
    <source>
        <dbReference type="SAM" id="Coils"/>
    </source>
</evidence>
<feature type="compositionally biased region" description="Low complexity" evidence="2">
    <location>
        <begin position="1923"/>
        <end position="1936"/>
    </location>
</feature>
<feature type="compositionally biased region" description="Basic and acidic residues" evidence="2">
    <location>
        <begin position="1143"/>
        <end position="1153"/>
    </location>
</feature>
<evidence type="ECO:0000313" key="6">
    <source>
        <dbReference type="Proteomes" id="UP001152797"/>
    </source>
</evidence>
<dbReference type="EMBL" id="CAMXCT020002850">
    <property type="protein sequence ID" value="CAL1154235.1"/>
    <property type="molecule type" value="Genomic_DNA"/>
</dbReference>
<gene>
    <name evidence="4" type="ORF">C1SCF055_LOCUS26948</name>
</gene>
<evidence type="ECO:0000256" key="2">
    <source>
        <dbReference type="SAM" id="MobiDB-lite"/>
    </source>
</evidence>